<dbReference type="GO" id="GO:0005829">
    <property type="term" value="C:cytosol"/>
    <property type="evidence" value="ECO:0007669"/>
    <property type="project" value="TreeGrafter"/>
</dbReference>
<dbReference type="GO" id="GO:0006423">
    <property type="term" value="P:cysteinyl-tRNA aminoacylation"/>
    <property type="evidence" value="ECO:0007669"/>
    <property type="project" value="UniProtKB-UniRule"/>
</dbReference>
<dbReference type="InterPro" id="IPR015803">
    <property type="entry name" value="Cys-tRNA-ligase"/>
</dbReference>
<evidence type="ECO:0000256" key="6">
    <source>
        <dbReference type="ARBA" id="ARBA00022723"/>
    </source>
</evidence>
<keyword evidence="15" id="KW-1185">Reference proteome</keyword>
<evidence type="ECO:0000313" key="15">
    <source>
        <dbReference type="Proteomes" id="UP000319148"/>
    </source>
</evidence>
<dbReference type="Gene3D" id="3.40.50.620">
    <property type="entry name" value="HUPs"/>
    <property type="match status" value="1"/>
</dbReference>
<gene>
    <name evidence="12" type="primary">cysS</name>
    <name evidence="14" type="ORF">FIV46_14320</name>
</gene>
<feature type="binding site" evidence="12">
    <location>
        <position position="29"/>
    </location>
    <ligand>
        <name>Zn(2+)</name>
        <dbReference type="ChEBI" id="CHEBI:29105"/>
    </ligand>
</feature>
<dbReference type="Proteomes" id="UP000319148">
    <property type="component" value="Unassembled WGS sequence"/>
</dbReference>
<evidence type="ECO:0000256" key="1">
    <source>
        <dbReference type="ARBA" id="ARBA00004496"/>
    </source>
</evidence>
<dbReference type="RefSeq" id="WP_139941615.1">
    <property type="nucleotide sequence ID" value="NZ_JBHSYP010000005.1"/>
</dbReference>
<dbReference type="SMART" id="SM00840">
    <property type="entry name" value="DALR_2"/>
    <property type="match status" value="1"/>
</dbReference>
<dbReference type="InterPro" id="IPR032678">
    <property type="entry name" value="tRNA-synt_1_cat_dom"/>
</dbReference>
<evidence type="ECO:0000256" key="11">
    <source>
        <dbReference type="ARBA" id="ARBA00023146"/>
    </source>
</evidence>
<dbReference type="EMBL" id="VFIY01000018">
    <property type="protein sequence ID" value="TPD57300.1"/>
    <property type="molecule type" value="Genomic_DNA"/>
</dbReference>
<evidence type="ECO:0000256" key="10">
    <source>
        <dbReference type="ARBA" id="ARBA00022917"/>
    </source>
</evidence>
<dbReference type="PANTHER" id="PTHR10890:SF3">
    <property type="entry name" value="CYSTEINE--TRNA LIGASE, CYTOPLASMIC"/>
    <property type="match status" value="1"/>
</dbReference>
<dbReference type="SUPFAM" id="SSF52374">
    <property type="entry name" value="Nucleotidylyl transferase"/>
    <property type="match status" value="1"/>
</dbReference>
<dbReference type="SUPFAM" id="SSF47323">
    <property type="entry name" value="Anticodon-binding domain of a subclass of class I aminoacyl-tRNA synthetases"/>
    <property type="match status" value="1"/>
</dbReference>
<dbReference type="Pfam" id="PF09190">
    <property type="entry name" value="DALR_2"/>
    <property type="match status" value="1"/>
</dbReference>
<keyword evidence="6 12" id="KW-0479">Metal-binding</keyword>
<dbReference type="CDD" id="cd00672">
    <property type="entry name" value="CysRS_core"/>
    <property type="match status" value="1"/>
</dbReference>
<feature type="binding site" evidence="12">
    <location>
        <position position="238"/>
    </location>
    <ligand>
        <name>Zn(2+)</name>
        <dbReference type="ChEBI" id="CHEBI:29105"/>
    </ligand>
</feature>
<evidence type="ECO:0000256" key="4">
    <source>
        <dbReference type="ARBA" id="ARBA00022490"/>
    </source>
</evidence>
<feature type="binding site" evidence="12">
    <location>
        <position position="209"/>
    </location>
    <ligand>
        <name>Zn(2+)</name>
        <dbReference type="ChEBI" id="CHEBI:29105"/>
    </ligand>
</feature>
<dbReference type="NCBIfam" id="TIGR00435">
    <property type="entry name" value="cysS"/>
    <property type="match status" value="1"/>
</dbReference>
<feature type="binding site" evidence="12">
    <location>
        <position position="270"/>
    </location>
    <ligand>
        <name>ATP</name>
        <dbReference type="ChEBI" id="CHEBI:30616"/>
    </ligand>
</feature>
<keyword evidence="10 12" id="KW-0648">Protein biosynthesis</keyword>
<dbReference type="GO" id="GO:0005524">
    <property type="term" value="F:ATP binding"/>
    <property type="evidence" value="ECO:0007669"/>
    <property type="project" value="UniProtKB-UniRule"/>
</dbReference>
<evidence type="ECO:0000256" key="9">
    <source>
        <dbReference type="ARBA" id="ARBA00022840"/>
    </source>
</evidence>
<evidence type="ECO:0000256" key="5">
    <source>
        <dbReference type="ARBA" id="ARBA00022598"/>
    </source>
</evidence>
<accession>A0A501PAA5</accession>
<dbReference type="EC" id="6.1.1.16" evidence="12"/>
<protein>
    <recommendedName>
        <fullName evidence="12">Cysteine--tRNA ligase</fullName>
        <ecNumber evidence="12">6.1.1.16</ecNumber>
    </recommendedName>
    <alternativeName>
        <fullName evidence="12">Cysteinyl-tRNA synthetase</fullName>
        <shortName evidence="12">CysRS</shortName>
    </alternativeName>
</protein>
<keyword evidence="4 12" id="KW-0963">Cytoplasm</keyword>
<reference evidence="15" key="1">
    <citation type="submission" date="2019-06" db="EMBL/GenBank/DDBJ databases">
        <title>The complete genome of Emcibacter congregatus ZYLT.</title>
        <authorList>
            <person name="Zhao Z."/>
        </authorList>
    </citation>
    <scope>NUCLEOTIDE SEQUENCE [LARGE SCALE GENOMIC DNA]</scope>
    <source>
        <strain evidence="15">MCCC 1A06723</strain>
    </source>
</reference>
<dbReference type="HAMAP" id="MF_00041">
    <property type="entry name" value="Cys_tRNA_synth"/>
    <property type="match status" value="1"/>
</dbReference>
<feature type="domain" description="Cysteinyl-tRNA synthetase class Ia DALR" evidence="13">
    <location>
        <begin position="338"/>
        <end position="385"/>
    </location>
</feature>
<evidence type="ECO:0000256" key="3">
    <source>
        <dbReference type="ARBA" id="ARBA00011245"/>
    </source>
</evidence>
<comment type="caution">
    <text evidence="14">The sequence shown here is derived from an EMBL/GenBank/DDBJ whole genome shotgun (WGS) entry which is preliminary data.</text>
</comment>
<comment type="cofactor">
    <cofactor evidence="12">
        <name>Zn(2+)</name>
        <dbReference type="ChEBI" id="CHEBI:29105"/>
    </cofactor>
    <text evidence="12">Binds 1 zinc ion per subunit.</text>
</comment>
<evidence type="ECO:0000313" key="14">
    <source>
        <dbReference type="EMBL" id="TPD57300.1"/>
    </source>
</evidence>
<dbReference type="Pfam" id="PF01406">
    <property type="entry name" value="tRNA-synt_1e"/>
    <property type="match status" value="1"/>
</dbReference>
<dbReference type="Gene3D" id="1.20.120.1910">
    <property type="entry name" value="Cysteine-tRNA ligase, C-terminal anti-codon recognition domain"/>
    <property type="match status" value="1"/>
</dbReference>
<dbReference type="InterPro" id="IPR056411">
    <property type="entry name" value="CysS_C"/>
</dbReference>
<keyword evidence="8 12" id="KW-0862">Zinc</keyword>
<feature type="binding site" evidence="12">
    <location>
        <position position="234"/>
    </location>
    <ligand>
        <name>Zn(2+)</name>
        <dbReference type="ChEBI" id="CHEBI:29105"/>
    </ligand>
</feature>
<dbReference type="Pfam" id="PF23493">
    <property type="entry name" value="CysS_C"/>
    <property type="match status" value="1"/>
</dbReference>
<dbReference type="PRINTS" id="PR00983">
    <property type="entry name" value="TRNASYNTHCYS"/>
</dbReference>
<keyword evidence="11 12" id="KW-0030">Aminoacyl-tRNA synthetase</keyword>
<keyword evidence="9 12" id="KW-0067">ATP-binding</keyword>
<dbReference type="InterPro" id="IPR014729">
    <property type="entry name" value="Rossmann-like_a/b/a_fold"/>
</dbReference>
<keyword evidence="5 12" id="KW-0436">Ligase</keyword>
<dbReference type="InterPro" id="IPR009080">
    <property type="entry name" value="tRNAsynth_Ia_anticodon-bd"/>
</dbReference>
<comment type="catalytic activity">
    <reaction evidence="12">
        <text>tRNA(Cys) + L-cysteine + ATP = L-cysteinyl-tRNA(Cys) + AMP + diphosphate</text>
        <dbReference type="Rhea" id="RHEA:17773"/>
        <dbReference type="Rhea" id="RHEA-COMP:9661"/>
        <dbReference type="Rhea" id="RHEA-COMP:9679"/>
        <dbReference type="ChEBI" id="CHEBI:30616"/>
        <dbReference type="ChEBI" id="CHEBI:33019"/>
        <dbReference type="ChEBI" id="CHEBI:35235"/>
        <dbReference type="ChEBI" id="CHEBI:78442"/>
        <dbReference type="ChEBI" id="CHEBI:78517"/>
        <dbReference type="ChEBI" id="CHEBI:456215"/>
        <dbReference type="EC" id="6.1.1.16"/>
    </reaction>
</comment>
<comment type="subunit">
    <text evidence="3 12">Monomer.</text>
</comment>
<comment type="similarity">
    <text evidence="2 12">Belongs to the class-I aminoacyl-tRNA synthetase family.</text>
</comment>
<feature type="short sequence motif" description="'KMSKS' region" evidence="12">
    <location>
        <begin position="267"/>
        <end position="271"/>
    </location>
</feature>
<keyword evidence="7 12" id="KW-0547">Nucleotide-binding</keyword>
<proteinExistence type="inferred from homology"/>
<dbReference type="AlphaFoldDB" id="A0A501PAA5"/>
<dbReference type="GO" id="GO:0004817">
    <property type="term" value="F:cysteine-tRNA ligase activity"/>
    <property type="evidence" value="ECO:0007669"/>
    <property type="project" value="UniProtKB-UniRule"/>
</dbReference>
<evidence type="ECO:0000256" key="2">
    <source>
        <dbReference type="ARBA" id="ARBA00005594"/>
    </source>
</evidence>
<dbReference type="InterPro" id="IPR024909">
    <property type="entry name" value="Cys-tRNA/MSH_ligase"/>
</dbReference>
<evidence type="ECO:0000256" key="12">
    <source>
        <dbReference type="HAMAP-Rule" id="MF_00041"/>
    </source>
</evidence>
<name>A0A501PAA5_9PROT</name>
<feature type="short sequence motif" description="'HIGH' region" evidence="12">
    <location>
        <begin position="31"/>
        <end position="41"/>
    </location>
</feature>
<dbReference type="InterPro" id="IPR015273">
    <property type="entry name" value="Cys-tRNA-synt_Ia_DALR"/>
</dbReference>
<evidence type="ECO:0000259" key="13">
    <source>
        <dbReference type="SMART" id="SM00840"/>
    </source>
</evidence>
<evidence type="ECO:0000256" key="7">
    <source>
        <dbReference type="ARBA" id="ARBA00022741"/>
    </source>
</evidence>
<dbReference type="PANTHER" id="PTHR10890">
    <property type="entry name" value="CYSTEINYL-TRNA SYNTHETASE"/>
    <property type="match status" value="1"/>
</dbReference>
<dbReference type="FunFam" id="3.40.50.620:FF:000009">
    <property type="entry name" value="Cysteine--tRNA ligase"/>
    <property type="match status" value="1"/>
</dbReference>
<comment type="subcellular location">
    <subcellularLocation>
        <location evidence="1 12">Cytoplasm</location>
    </subcellularLocation>
</comment>
<evidence type="ECO:0000256" key="8">
    <source>
        <dbReference type="ARBA" id="ARBA00022833"/>
    </source>
</evidence>
<dbReference type="OrthoDB" id="9815130at2"/>
<sequence>MSLKIYNTLTRKKEEFKPLDPDHVKMYVCGPTVYNYAHVGNARPVVVFDLLARLLRHDYPRLTYARNITDIDDKIIAAAQETGEDISAITEKYTRIYEEDMGALNAELPDERPKATQYIPQMIHMVETLIEKGHAYEADGHVLFNVPSMENYGELSNRTLDELIAGARVEVASYKKDPTDFVLWKPSTPDQPGWDSPWGRGRPGWHLECSCMIEDVLGETIDIHGGGLDLIFPHHENEIAQSRCAHGGAPLANYWMHNGYLTVEGEKMSKSLGNFITVHELLEEGVKGEAIRMALLSAHYRQPLDFSRSGIEQAKKQLDRWYRLTEGVEASDADIPEEFLEALRDDLNTPKAIAVLNALAKEEKASALKAAANLFGLLLDPDWFKVEVAEGAISDEDIQKLIEERAEAKKNKDFGRADGIRDELAAEGVILKDGPDGTTWERQ</sequence>
<organism evidence="14 15">
    <name type="scientific">Emcibacter nanhaiensis</name>
    <dbReference type="NCBI Taxonomy" id="1505037"/>
    <lineage>
        <taxon>Bacteria</taxon>
        <taxon>Pseudomonadati</taxon>
        <taxon>Pseudomonadota</taxon>
        <taxon>Alphaproteobacteria</taxon>
        <taxon>Emcibacterales</taxon>
        <taxon>Emcibacteraceae</taxon>
        <taxon>Emcibacter</taxon>
    </lineage>
</organism>
<dbReference type="GO" id="GO:0008270">
    <property type="term" value="F:zinc ion binding"/>
    <property type="evidence" value="ECO:0007669"/>
    <property type="project" value="UniProtKB-UniRule"/>
</dbReference>